<evidence type="ECO:0000313" key="7">
    <source>
        <dbReference type="EMBL" id="OLP48901.1"/>
    </source>
</evidence>
<keyword evidence="3" id="KW-0808">Transferase</keyword>
<dbReference type="GO" id="GO:0005737">
    <property type="term" value="C:cytoplasm"/>
    <property type="evidence" value="ECO:0007669"/>
    <property type="project" value="UniProtKB-SubCell"/>
</dbReference>
<comment type="caution">
    <text evidence="7">The sequence shown here is derived from an EMBL/GenBank/DDBJ whole genome shotgun (WGS) entry which is preliminary data.</text>
</comment>
<evidence type="ECO:0000256" key="2">
    <source>
        <dbReference type="ARBA" id="ARBA00022490"/>
    </source>
</evidence>
<evidence type="ECO:0000313" key="8">
    <source>
        <dbReference type="Proteomes" id="UP000185598"/>
    </source>
</evidence>
<dbReference type="STRING" id="887144.BJF91_17390"/>
<dbReference type="GO" id="GO:0042619">
    <property type="term" value="P:poly-hydroxybutyrate biosynthetic process"/>
    <property type="evidence" value="ECO:0007669"/>
    <property type="project" value="InterPro"/>
</dbReference>
<evidence type="ECO:0000256" key="5">
    <source>
        <dbReference type="SAM" id="MobiDB-lite"/>
    </source>
</evidence>
<dbReference type="Pfam" id="PF07167">
    <property type="entry name" value="PhaC_N"/>
    <property type="match status" value="1"/>
</dbReference>
<dbReference type="PANTHER" id="PTHR36837">
    <property type="entry name" value="POLY(3-HYDROXYALKANOATE) POLYMERASE SUBUNIT PHAC"/>
    <property type="match status" value="1"/>
</dbReference>
<dbReference type="InterPro" id="IPR010941">
    <property type="entry name" value="PhaC_N"/>
</dbReference>
<evidence type="ECO:0000256" key="4">
    <source>
        <dbReference type="ARBA" id="ARBA00023315"/>
    </source>
</evidence>
<feature type="compositionally biased region" description="Basic residues" evidence="5">
    <location>
        <begin position="11"/>
        <end position="20"/>
    </location>
</feature>
<feature type="compositionally biased region" description="Basic and acidic residues" evidence="5">
    <location>
        <begin position="21"/>
        <end position="32"/>
    </location>
</feature>
<proteinExistence type="predicted"/>
<keyword evidence="4" id="KW-0012">Acyltransferase</keyword>
<dbReference type="GO" id="GO:0016746">
    <property type="term" value="F:acyltransferase activity"/>
    <property type="evidence" value="ECO:0007669"/>
    <property type="project" value="UniProtKB-KW"/>
</dbReference>
<feature type="compositionally biased region" description="Low complexity" evidence="5">
    <location>
        <begin position="33"/>
        <end position="44"/>
    </location>
</feature>
<protein>
    <submittedName>
        <fullName evidence="7">Class I poly(R)-hydroxyalkanoic acid synthase</fullName>
    </submittedName>
</protein>
<reference evidence="7 8" key="1">
    <citation type="submission" date="2016-09" db="EMBL/GenBank/DDBJ databases">
        <title>Rhizobium oryziradicis sp. nov., isolated from the root of rice.</title>
        <authorList>
            <person name="Zhao J."/>
            <person name="Zhang X."/>
        </authorList>
    </citation>
    <scope>NUCLEOTIDE SEQUENCE [LARGE SCALE GENOMIC DNA]</scope>
    <source>
        <strain evidence="7 8">14971</strain>
    </source>
</reference>
<gene>
    <name evidence="7" type="ORF">BJF91_17390</name>
</gene>
<feature type="compositionally biased region" description="Polar residues" evidence="5">
    <location>
        <begin position="55"/>
        <end position="69"/>
    </location>
</feature>
<accession>A0A1Q9A2T7</accession>
<dbReference type="EMBL" id="MKIN01000022">
    <property type="protein sequence ID" value="OLP48901.1"/>
    <property type="molecule type" value="Genomic_DNA"/>
</dbReference>
<dbReference type="Proteomes" id="UP000185598">
    <property type="component" value="Unassembled WGS sequence"/>
</dbReference>
<dbReference type="AlphaFoldDB" id="A0A1Q9A2T7"/>
<comment type="subcellular location">
    <subcellularLocation>
        <location evidence="1">Cytoplasm</location>
    </subcellularLocation>
</comment>
<dbReference type="Gene3D" id="3.40.50.1820">
    <property type="entry name" value="alpha/beta hydrolase"/>
    <property type="match status" value="1"/>
</dbReference>
<organism evidence="7 8">
    <name type="scientific">Allorhizobium taibaishanense</name>
    <dbReference type="NCBI Taxonomy" id="887144"/>
    <lineage>
        <taxon>Bacteria</taxon>
        <taxon>Pseudomonadati</taxon>
        <taxon>Pseudomonadota</taxon>
        <taxon>Alphaproteobacteria</taxon>
        <taxon>Hyphomicrobiales</taxon>
        <taxon>Rhizobiaceae</taxon>
        <taxon>Rhizobium/Agrobacterium group</taxon>
        <taxon>Allorhizobium</taxon>
    </lineage>
</organism>
<keyword evidence="8" id="KW-1185">Reference proteome</keyword>
<dbReference type="InterPro" id="IPR010963">
    <property type="entry name" value="PHA_synth_I"/>
</dbReference>
<feature type="region of interest" description="Disordered" evidence="5">
    <location>
        <begin position="1"/>
        <end position="91"/>
    </location>
</feature>
<evidence type="ECO:0000259" key="6">
    <source>
        <dbReference type="Pfam" id="PF07167"/>
    </source>
</evidence>
<feature type="domain" description="Poly-beta-hydroxybutyrate polymerase N-terminal" evidence="6">
    <location>
        <begin position="204"/>
        <end position="376"/>
    </location>
</feature>
<sequence>MALTTVSKDQARKRPSRPTRKAPEAGAKDPATKVKSSAKAAQPQKADDNGAARQSAANQQPNMTKTAAGQASADKPGADKAGAGHGGQAGAGAAGFDPSMIEPYIVKDPEALAVNLAKALENLGKAASTWLAPREKGEINDPVAEPAVELVKTLTGVAEYWMADPQRSLEAQTHLMTSLFGVWMKSMTRFSMPMAATPAAEPIKDKRFADADWQRNPFFDFLRQAYLVLSDWAEKLVENTEGMDEHSRHKALFYMRQMTAALSPVNFVMTNPQLYRETVATSGANLVKGMKMFAEDMAAGRGELRMRQTDTSKFAVGTNMALSPGKVVAQSDVCEVIQYEPSTDKVLKRPLLICPPWINKFYILDLNPEKSFIKYCVDKGHTVFVISWVNPDERHAKKDWLSYIREGVDFALDTVEKATGEKQVNAIGYCVGGTLLSAAMALHAKEGDTRIASATLFTTQVDFTYAGDLKVFVDEEQVRGLEERMKQKGYLDGSKMATAFNMLRSSELIWPYFVNNYLKGQDPTAFDLLYWNADSTRMAAANHSFYLRNCYLENNLARGKMELDGKTLSLKDVKIPIYNLATKEDHIAPAKSVFIGSACFGGPVTYVMSGSGHIAGVVNPPDKRKYQFWTNGKPDGSFEDWVATAEETPGSWWPHWQQWIESLDKRRVDARLPGGNALNAIGDAPGSYVLERV</sequence>
<name>A0A1Q9A2T7_9HYPH</name>
<keyword evidence="2" id="KW-0963">Cytoplasm</keyword>
<dbReference type="PANTHER" id="PTHR36837:SF5">
    <property type="entry name" value="POLY-3-HYDROXYBUTYRATE SYNTHASE"/>
    <property type="match status" value="1"/>
</dbReference>
<dbReference type="SUPFAM" id="SSF53474">
    <property type="entry name" value="alpha/beta-Hydrolases"/>
    <property type="match status" value="1"/>
</dbReference>
<dbReference type="InterPro" id="IPR029058">
    <property type="entry name" value="AB_hydrolase_fold"/>
</dbReference>
<dbReference type="NCBIfam" id="TIGR01838">
    <property type="entry name" value="PHA_synth_I"/>
    <property type="match status" value="1"/>
</dbReference>
<evidence type="ECO:0000256" key="1">
    <source>
        <dbReference type="ARBA" id="ARBA00004496"/>
    </source>
</evidence>
<dbReference type="InterPro" id="IPR051321">
    <property type="entry name" value="PHA/PHB_synthase"/>
</dbReference>
<evidence type="ECO:0000256" key="3">
    <source>
        <dbReference type="ARBA" id="ARBA00022679"/>
    </source>
</evidence>